<dbReference type="Proteomes" id="UP000000683">
    <property type="component" value="Chromosome"/>
</dbReference>
<protein>
    <recommendedName>
        <fullName evidence="3">Lipoprotein</fullName>
    </recommendedName>
</protein>
<name>F5Z711_ALTNA</name>
<reference evidence="1 2" key="1">
    <citation type="journal article" date="2011" name="J. Bacteriol.">
        <title>Complete genome sequence of the polycyclic aromatic hydrocarbon-degrading bacterium Alteromonas sp. strain SN2.</title>
        <authorList>
            <person name="Jin H.M."/>
            <person name="Jeong H."/>
            <person name="Moon E.J."/>
            <person name="Math R.K."/>
            <person name="Lee K."/>
            <person name="Kim H.J."/>
            <person name="Jeon C.O."/>
            <person name="Oh T.K."/>
            <person name="Kim J.F."/>
        </authorList>
    </citation>
    <scope>NUCLEOTIDE SEQUENCE [LARGE SCALE GENOMIC DNA]</scope>
    <source>
        <strain evidence="2">JCM 17741 / KACC 18427 / KCTC 11700BP / SN2</strain>
    </source>
</reference>
<dbReference type="RefSeq" id="WP_013786581.1">
    <property type="nucleotide sequence ID" value="NC_015554.1"/>
</dbReference>
<sequence>MRIKNVVQGSMVFLLVACSGTSNHQASKVLHIDELIIRNATSETITDVELNDIDAKTHIACSVILAKSMCSLGFQKIPLEDHETYLSWKQNQANYTEKVKSHSIPITSNAKVFIDILDKGRLSVSVK</sequence>
<organism evidence="1 2">
    <name type="scientific">Alteromonas naphthalenivorans</name>
    <dbReference type="NCBI Taxonomy" id="715451"/>
    <lineage>
        <taxon>Bacteria</taxon>
        <taxon>Pseudomonadati</taxon>
        <taxon>Pseudomonadota</taxon>
        <taxon>Gammaproteobacteria</taxon>
        <taxon>Alteromonadales</taxon>
        <taxon>Alteromonadaceae</taxon>
        <taxon>Alteromonas/Salinimonas group</taxon>
        <taxon>Alteromonas</taxon>
    </lineage>
</organism>
<dbReference type="EMBL" id="CP002339">
    <property type="protein sequence ID" value="AEF05674.1"/>
    <property type="molecule type" value="Genomic_DNA"/>
</dbReference>
<accession>F5Z711</accession>
<evidence type="ECO:0000313" key="1">
    <source>
        <dbReference type="EMBL" id="AEF05674.1"/>
    </source>
</evidence>
<evidence type="ECO:0000313" key="2">
    <source>
        <dbReference type="Proteomes" id="UP000000683"/>
    </source>
</evidence>
<dbReference type="AlphaFoldDB" id="F5Z711"/>
<proteinExistence type="predicted"/>
<dbReference type="KEGG" id="alt:ambt_20915"/>
<keyword evidence="2" id="KW-1185">Reference proteome</keyword>
<gene>
    <name evidence="1" type="ordered locus">ambt_20915</name>
</gene>
<dbReference type="OrthoDB" id="9882897at2"/>
<evidence type="ECO:0008006" key="3">
    <source>
        <dbReference type="Google" id="ProtNLM"/>
    </source>
</evidence>
<dbReference type="PROSITE" id="PS51257">
    <property type="entry name" value="PROKAR_LIPOPROTEIN"/>
    <property type="match status" value="1"/>
</dbReference>
<dbReference type="HOGENOM" id="CLU_1965931_0_0_6"/>